<name>A0A914V0H6_9BILA</name>
<evidence type="ECO:0000313" key="1">
    <source>
        <dbReference type="Proteomes" id="UP000887566"/>
    </source>
</evidence>
<dbReference type="Proteomes" id="UP000887566">
    <property type="component" value="Unplaced"/>
</dbReference>
<accession>A0A914V0H6</accession>
<reference evidence="2" key="1">
    <citation type="submission" date="2022-11" db="UniProtKB">
        <authorList>
            <consortium name="WormBaseParasite"/>
        </authorList>
    </citation>
    <scope>IDENTIFICATION</scope>
</reference>
<proteinExistence type="predicted"/>
<protein>
    <submittedName>
        <fullName evidence="2">Uncharacterized protein</fullName>
    </submittedName>
</protein>
<dbReference type="AlphaFoldDB" id="A0A914V0H6"/>
<sequence>MPIISTGQRNNGRVVRRAMVSGQRVRVTSPPGGRLAWCNVVNRSRPPGCIFRSVPPARRRSPRLEQSASASAPASPRLVRVFTHYSESASVASQSVFLFDLYSDQTRISPLPFGTQPGRNATHPTPLCHVESVRGASEEYSFRFPMNPNSNFENSVTTL</sequence>
<organism evidence="1 2">
    <name type="scientific">Plectus sambesii</name>
    <dbReference type="NCBI Taxonomy" id="2011161"/>
    <lineage>
        <taxon>Eukaryota</taxon>
        <taxon>Metazoa</taxon>
        <taxon>Ecdysozoa</taxon>
        <taxon>Nematoda</taxon>
        <taxon>Chromadorea</taxon>
        <taxon>Plectida</taxon>
        <taxon>Plectina</taxon>
        <taxon>Plectoidea</taxon>
        <taxon>Plectidae</taxon>
        <taxon>Plectus</taxon>
    </lineage>
</organism>
<evidence type="ECO:0000313" key="2">
    <source>
        <dbReference type="WBParaSite" id="PSAMB.scaffold1416size31759.g12893.t1"/>
    </source>
</evidence>
<keyword evidence="1" id="KW-1185">Reference proteome</keyword>
<dbReference type="WBParaSite" id="PSAMB.scaffold1416size31759.g12893.t1">
    <property type="protein sequence ID" value="PSAMB.scaffold1416size31759.g12893.t1"/>
    <property type="gene ID" value="PSAMB.scaffold1416size31759.g12893"/>
</dbReference>